<dbReference type="AlphaFoldDB" id="A0A1D7XML8"/>
<dbReference type="CDD" id="cd10147">
    <property type="entry name" value="Wzt_C-like"/>
    <property type="match status" value="1"/>
</dbReference>
<dbReference type="STRING" id="394958.BGI42_12935"/>
<dbReference type="Pfam" id="PF14524">
    <property type="entry name" value="Wzt_C"/>
    <property type="match status" value="1"/>
</dbReference>
<feature type="domain" description="ABC transporter" evidence="5">
    <location>
        <begin position="4"/>
        <end position="244"/>
    </location>
</feature>
<dbReference type="EMBL" id="CP017253">
    <property type="protein sequence ID" value="AOR24588.1"/>
    <property type="molecule type" value="Genomic_DNA"/>
</dbReference>
<dbReference type="PANTHER" id="PTHR46743">
    <property type="entry name" value="TEICHOIC ACIDS EXPORT ATP-BINDING PROTEIN TAGH"/>
    <property type="match status" value="1"/>
</dbReference>
<comment type="similarity">
    <text evidence="1">Belongs to the ABC transporter superfamily.</text>
</comment>
<dbReference type="InterPro" id="IPR003593">
    <property type="entry name" value="AAA+_ATPase"/>
</dbReference>
<evidence type="ECO:0000256" key="3">
    <source>
        <dbReference type="ARBA" id="ARBA00022741"/>
    </source>
</evidence>
<dbReference type="GO" id="GO:0140359">
    <property type="term" value="F:ABC-type transporter activity"/>
    <property type="evidence" value="ECO:0007669"/>
    <property type="project" value="InterPro"/>
</dbReference>
<dbReference type="InterPro" id="IPR027417">
    <property type="entry name" value="P-loop_NTPase"/>
</dbReference>
<keyword evidence="2" id="KW-0813">Transport</keyword>
<proteinExistence type="inferred from homology"/>
<dbReference type="SUPFAM" id="SSF52540">
    <property type="entry name" value="P-loop containing nucleoside triphosphate hydrolases"/>
    <property type="match status" value="1"/>
</dbReference>
<dbReference type="PROSITE" id="PS00211">
    <property type="entry name" value="ABC_TRANSPORTER_1"/>
    <property type="match status" value="1"/>
</dbReference>
<dbReference type="GO" id="GO:0016887">
    <property type="term" value="F:ATP hydrolysis activity"/>
    <property type="evidence" value="ECO:0007669"/>
    <property type="project" value="InterPro"/>
</dbReference>
<dbReference type="KEGG" id="ctae:BGI42_12935"/>
<name>A0A1D7XML8_9CLOT</name>
<gene>
    <name evidence="6" type="ORF">BGI42_12935</name>
</gene>
<dbReference type="InterPro" id="IPR017871">
    <property type="entry name" value="ABC_transporter-like_CS"/>
</dbReference>
<dbReference type="InterPro" id="IPR029439">
    <property type="entry name" value="Wzt_C"/>
</dbReference>
<evidence type="ECO:0000313" key="7">
    <source>
        <dbReference type="Proteomes" id="UP000094652"/>
    </source>
</evidence>
<accession>A0A1D7XML8</accession>
<dbReference type="Proteomes" id="UP000094652">
    <property type="component" value="Chromosome"/>
</dbReference>
<organism evidence="6 7">
    <name type="scientific">Clostridium taeniosporum</name>
    <dbReference type="NCBI Taxonomy" id="394958"/>
    <lineage>
        <taxon>Bacteria</taxon>
        <taxon>Bacillati</taxon>
        <taxon>Bacillota</taxon>
        <taxon>Clostridia</taxon>
        <taxon>Eubacteriales</taxon>
        <taxon>Clostridiaceae</taxon>
        <taxon>Clostridium</taxon>
    </lineage>
</organism>
<dbReference type="OrthoDB" id="9778870at2"/>
<dbReference type="Gene3D" id="2.70.50.60">
    <property type="entry name" value="abc- transporter (atp binding component) like domain"/>
    <property type="match status" value="1"/>
</dbReference>
<dbReference type="GO" id="GO:0016020">
    <property type="term" value="C:membrane"/>
    <property type="evidence" value="ECO:0007669"/>
    <property type="project" value="InterPro"/>
</dbReference>
<evidence type="ECO:0000256" key="1">
    <source>
        <dbReference type="ARBA" id="ARBA00005417"/>
    </source>
</evidence>
<evidence type="ECO:0000259" key="5">
    <source>
        <dbReference type="PROSITE" id="PS50893"/>
    </source>
</evidence>
<dbReference type="Gene3D" id="3.40.50.300">
    <property type="entry name" value="P-loop containing nucleotide triphosphate hydrolases"/>
    <property type="match status" value="1"/>
</dbReference>
<dbReference type="Pfam" id="PF00005">
    <property type="entry name" value="ABC_tran"/>
    <property type="match status" value="1"/>
</dbReference>
<dbReference type="PROSITE" id="PS50893">
    <property type="entry name" value="ABC_TRANSPORTER_2"/>
    <property type="match status" value="1"/>
</dbReference>
<keyword evidence="7" id="KW-1185">Reference proteome</keyword>
<evidence type="ECO:0000256" key="2">
    <source>
        <dbReference type="ARBA" id="ARBA00022448"/>
    </source>
</evidence>
<evidence type="ECO:0000313" key="6">
    <source>
        <dbReference type="EMBL" id="AOR24588.1"/>
    </source>
</evidence>
<dbReference type="CDD" id="cd03220">
    <property type="entry name" value="ABC_KpsT_Wzt"/>
    <property type="match status" value="1"/>
</dbReference>
<dbReference type="GO" id="GO:0005524">
    <property type="term" value="F:ATP binding"/>
    <property type="evidence" value="ECO:0007669"/>
    <property type="project" value="UniProtKB-KW"/>
</dbReference>
<keyword evidence="4 6" id="KW-0067">ATP-binding</keyword>
<dbReference type="RefSeq" id="WP_069680715.1">
    <property type="nucleotide sequence ID" value="NZ_CP017253.2"/>
</dbReference>
<evidence type="ECO:0000256" key="4">
    <source>
        <dbReference type="ARBA" id="ARBA00022840"/>
    </source>
</evidence>
<reference evidence="7" key="1">
    <citation type="submission" date="2016-09" db="EMBL/GenBank/DDBJ databases">
        <title>Genomics of Clostridium taeniosporum, an organism which forms endospores with ribbon-like appendages.</title>
        <authorList>
            <person name="Walker J.R."/>
        </authorList>
    </citation>
    <scope>NUCLEOTIDE SEQUENCE [LARGE SCALE GENOMIC DNA]</scope>
    <source>
        <strain evidence="7">1/k</strain>
    </source>
</reference>
<dbReference type="SMART" id="SM00382">
    <property type="entry name" value="AAA"/>
    <property type="match status" value="1"/>
</dbReference>
<sequence length="419" mass="47463">MNVVEVRNVKKIYSLYENKKDRFKEAFSILGKKYHKDFYALNDVSFNIEKGECVGIIGLNGSGKSTLLKILAGVLTQSEGNVKILGTVSALLELGAGFNPEYTGLENIYLNAMIMGFSKKETEEKLQDILRFADVGDFINQPVKLYSSGMFVRLAFAIAINVEPDILIVDEALSVGDVFFQQKCYKKIKELAGKSTVLIVSHDLNAMTKFCKRIIVMNKGVLEFDGEPNEAIANYFRIKQGNVKDNSLLICDKDNKLFNFKNYKIPNKNQYSGKNNVIIEKYFYSINNEPFAEGCKKYDEIDISIIVKTNKSIDNLIVGYQVRDKYGNEIFGETSLTSQVEQFKLQEGRNIISFKVTWPEVREGDYFITLGIGNGLEVLNQTEECWINNVIHLISSTIGKTIFGIFNNPIEEYKVELLK</sequence>
<dbReference type="InterPro" id="IPR003439">
    <property type="entry name" value="ABC_transporter-like_ATP-bd"/>
</dbReference>
<keyword evidence="3" id="KW-0547">Nucleotide-binding</keyword>
<dbReference type="InterPro" id="IPR015860">
    <property type="entry name" value="ABC_transpr_TagH-like"/>
</dbReference>
<protein>
    <submittedName>
        <fullName evidence="6">ABC transporter ATP-binding protein</fullName>
    </submittedName>
</protein>
<dbReference type="PANTHER" id="PTHR46743:SF2">
    <property type="entry name" value="TEICHOIC ACIDS EXPORT ATP-BINDING PROTEIN TAGH"/>
    <property type="match status" value="1"/>
</dbReference>
<dbReference type="InterPro" id="IPR050683">
    <property type="entry name" value="Bact_Polysacc_Export_ATP-bd"/>
</dbReference>